<name>A0A6J4Q5B4_9ACTN</name>
<evidence type="ECO:0000256" key="1">
    <source>
        <dbReference type="SAM" id="MobiDB-lite"/>
    </source>
</evidence>
<dbReference type="EMBL" id="CADCUT010000209">
    <property type="protein sequence ID" value="CAA9435045.1"/>
    <property type="molecule type" value="Genomic_DNA"/>
</dbReference>
<accession>A0A6J4Q5B4</accession>
<reference evidence="2" key="1">
    <citation type="submission" date="2020-02" db="EMBL/GenBank/DDBJ databases">
        <authorList>
            <person name="Meier V. D."/>
        </authorList>
    </citation>
    <scope>NUCLEOTIDE SEQUENCE</scope>
    <source>
        <strain evidence="2">AVDCRST_MAG03</strain>
    </source>
</reference>
<feature type="region of interest" description="Disordered" evidence="1">
    <location>
        <begin position="1"/>
        <end position="60"/>
    </location>
</feature>
<gene>
    <name evidence="2" type="ORF">AVDCRST_MAG03-3455</name>
</gene>
<dbReference type="AlphaFoldDB" id="A0A6J4Q5B4"/>
<organism evidence="2">
    <name type="scientific">uncultured Rubrobacteraceae bacterium</name>
    <dbReference type="NCBI Taxonomy" id="349277"/>
    <lineage>
        <taxon>Bacteria</taxon>
        <taxon>Bacillati</taxon>
        <taxon>Actinomycetota</taxon>
        <taxon>Rubrobacteria</taxon>
        <taxon>Rubrobacterales</taxon>
        <taxon>Rubrobacteraceae</taxon>
        <taxon>environmental samples</taxon>
    </lineage>
</organism>
<feature type="compositionally biased region" description="Polar residues" evidence="1">
    <location>
        <begin position="1"/>
        <end position="15"/>
    </location>
</feature>
<evidence type="ECO:0000313" key="2">
    <source>
        <dbReference type="EMBL" id="CAA9435045.1"/>
    </source>
</evidence>
<proteinExistence type="predicted"/>
<feature type="compositionally biased region" description="Low complexity" evidence="1">
    <location>
        <begin position="16"/>
        <end position="33"/>
    </location>
</feature>
<sequence length="188" mass="19644">MESNSGGSTQSGEVTQQAKQQGQQLAQQARQQANDLASRGGEQVKSQLANQKHDASQRLTPITVALRETAQQLRKQGQAPVAGYADKTSDQVERFSGYLRETEVDEIVGQARGFARSRPAIFLGSAVALGFLGARFLKSSSQEAAAGNGEPVAALPPAAAGSIPPVEHTPMTNMPAGGVDQPAPPRGI</sequence>
<protein>
    <recommendedName>
        <fullName evidence="3">DUF3618 domain-containing protein</fullName>
    </recommendedName>
</protein>
<evidence type="ECO:0008006" key="3">
    <source>
        <dbReference type="Google" id="ProtNLM"/>
    </source>
</evidence>
<feature type="region of interest" description="Disordered" evidence="1">
    <location>
        <begin position="144"/>
        <end position="188"/>
    </location>
</feature>